<protein>
    <submittedName>
        <fullName evidence="5">Phage major capsid protein</fullName>
    </submittedName>
</protein>
<dbReference type="RefSeq" id="WP_281779456.1">
    <property type="nucleotide sequence ID" value="NZ_AP027041.1"/>
</dbReference>
<accession>A0ABM8DG17</accession>
<evidence type="ECO:0000256" key="1">
    <source>
        <dbReference type="ARBA" id="ARBA00004328"/>
    </source>
</evidence>
<organism evidence="5 6">
    <name type="scientific">Lysobacter auxotrophicus</name>
    <dbReference type="NCBI Taxonomy" id="2992573"/>
    <lineage>
        <taxon>Bacteria</taxon>
        <taxon>Pseudomonadati</taxon>
        <taxon>Pseudomonadota</taxon>
        <taxon>Gammaproteobacteria</taxon>
        <taxon>Lysobacterales</taxon>
        <taxon>Lysobacteraceae</taxon>
        <taxon>Lysobacter</taxon>
    </lineage>
</organism>
<dbReference type="NCBIfam" id="TIGR01554">
    <property type="entry name" value="major_cap_HK97"/>
    <property type="match status" value="1"/>
</dbReference>
<evidence type="ECO:0000313" key="5">
    <source>
        <dbReference type="EMBL" id="BDU17529.1"/>
    </source>
</evidence>
<keyword evidence="3" id="KW-0732">Signal</keyword>
<comment type="subcellular location">
    <subcellularLocation>
        <location evidence="1">Virion</location>
    </subcellularLocation>
</comment>
<dbReference type="Pfam" id="PF05065">
    <property type="entry name" value="Phage_capsid"/>
    <property type="match status" value="1"/>
</dbReference>
<keyword evidence="6" id="KW-1185">Reference proteome</keyword>
<dbReference type="InterPro" id="IPR024455">
    <property type="entry name" value="Phage_capsid"/>
</dbReference>
<feature type="chain" id="PRO_5046922767" evidence="3">
    <location>
        <begin position="25"/>
        <end position="500"/>
    </location>
</feature>
<reference evidence="5 6" key="1">
    <citation type="journal article" date="2023" name="Int. J. Syst. Evol. Microbiol.">
        <title>Physiological and genomic analyses of cobalamin (vitamin B12)-auxotrophy of Lysobacter auxotrophicus sp. nov., a methionine-auxotrophic chitinolytic bacterium isolated from chitin-treated soil.</title>
        <authorList>
            <person name="Saito A."/>
            <person name="Dohra H."/>
            <person name="Hamada M."/>
            <person name="Moriuchi R."/>
            <person name="Kotsuchibashi Y."/>
            <person name="Mori K."/>
        </authorList>
    </citation>
    <scope>NUCLEOTIDE SEQUENCE [LARGE SCALE GENOMIC DNA]</scope>
    <source>
        <strain evidence="5 6">5-21a</strain>
    </source>
</reference>
<evidence type="ECO:0000256" key="2">
    <source>
        <dbReference type="SAM" id="MobiDB-lite"/>
    </source>
</evidence>
<feature type="domain" description="Phage capsid-like C-terminal" evidence="4">
    <location>
        <begin position="211"/>
        <end position="496"/>
    </location>
</feature>
<dbReference type="SUPFAM" id="SSF56563">
    <property type="entry name" value="Major capsid protein gp5"/>
    <property type="match status" value="1"/>
</dbReference>
<dbReference type="Gene3D" id="3.30.2320.10">
    <property type="entry name" value="hypothetical protein PF0899 domain"/>
    <property type="match status" value="1"/>
</dbReference>
<evidence type="ECO:0000256" key="3">
    <source>
        <dbReference type="SAM" id="SignalP"/>
    </source>
</evidence>
<dbReference type="EMBL" id="AP027041">
    <property type="protein sequence ID" value="BDU17529.1"/>
    <property type="molecule type" value="Genomic_DNA"/>
</dbReference>
<evidence type="ECO:0000313" key="6">
    <source>
        <dbReference type="Proteomes" id="UP001317822"/>
    </source>
</evidence>
<proteinExistence type="predicted"/>
<dbReference type="InterPro" id="IPR054612">
    <property type="entry name" value="Phage_capsid-like_C"/>
</dbReference>
<sequence length="500" mass="53848">MKISQILAIAVVIALVLTVGHASADPLMLAACVVAVPADGMTRDFAAFRARLAQAVAVGLYEKREEPTIKSVADALDKIATAFDEYKKTNDERIDAIKKGQSTTDLDAKLAKMDSHIDALNEAKSRLEKVETKLARPGSQGGDRSEKQSPEADAYKSAFLSWVRNPHDPERRTALQQRAKALRAIEAKAFGDDDGFETRATQTVTSTGSAGGFALPEVIERAIARLSVDISPIRQIATVRTVGSPDYKELFDINGAAFEWVGETGARSQTNTPNLAEVAPTFGMASAKPQASEESLDDLFFDVEGWLVSSASEAIAAGEGLAYISGDGTNKPTGILAGPAPVTTADAARAFGTLQYIASGQAAAMPTSADIFLDMVYSLRARYRNNARWLTSKLVLSALRKYKDSQNQYLWQPSLQVGTPATFLGYAVTEAEDMPAVAANAFPLAFGDFKEGYLIADRVGMRMTRDEITTPGFVKFYVRKRTGGKLRNTQAIKLLKIAAT</sequence>
<gene>
    <name evidence="5" type="ORF">LA521A_27300</name>
</gene>
<feature type="signal peptide" evidence="3">
    <location>
        <begin position="1"/>
        <end position="24"/>
    </location>
</feature>
<feature type="region of interest" description="Disordered" evidence="2">
    <location>
        <begin position="132"/>
        <end position="151"/>
    </location>
</feature>
<name>A0ABM8DG17_9GAMM</name>
<dbReference type="Proteomes" id="UP001317822">
    <property type="component" value="Chromosome"/>
</dbReference>
<evidence type="ECO:0000259" key="4">
    <source>
        <dbReference type="Pfam" id="PF05065"/>
    </source>
</evidence>